<dbReference type="GO" id="GO:0016740">
    <property type="term" value="F:transferase activity"/>
    <property type="evidence" value="ECO:0007669"/>
    <property type="project" value="UniProtKB-KW"/>
</dbReference>
<dbReference type="EC" id="6.3.5.7" evidence="3"/>
<dbReference type="InterPro" id="IPR023631">
    <property type="entry name" value="Amidase_dom"/>
</dbReference>
<gene>
    <name evidence="3" type="ORF">FHU40_005519</name>
</gene>
<dbReference type="Gene3D" id="3.90.1300.10">
    <property type="entry name" value="Amidase signature (AS) domain"/>
    <property type="match status" value="1"/>
</dbReference>
<sequence>MTSLLGRSATELVDDYRSGALSPIEVVDAALAEVESDPHNSVITSCPESARAAAVRSAERYRRGSALPMDGVPIGIKDTIATRGIETSGADAIYAGWVPDEDATVVARLLAAGAVPVAKHNAYAFALGHTNTHHGVVTNPWDPARTTGGSSSGAGAAVATRQVPISIGSDTGGSIRLPASWCGVSGLKPTYGRVPNRGAMPLAWSFDTIGPLARTVDDLALTMQCIAGHDPGDGSSSRRAVPDYLDGGRTDVAGLRIGLPENWFFDICDPQIEAAVRAAALELEEAGATIVPVSFPHADLTMVVGWICMLGEIASAHEPTAHRFDEYDEAFQEYLLTSSFVELKDYLRASRLRTVVQDDYRAAFELVDMIIAPGNVTYAPRLDDFLCQVGDEQYGWIEVSARSTYMANITGLPSLALPAGLGWNGLPLGIQFLGRPFDERTMLRVGRYYQSVTQHHELDPADRRPR</sequence>
<dbReference type="PANTHER" id="PTHR11895">
    <property type="entry name" value="TRANSAMIDASE"/>
    <property type="match status" value="1"/>
</dbReference>
<name>A0A7W4W2C8_9ACTN</name>
<feature type="domain" description="Amidase" evidence="2">
    <location>
        <begin position="25"/>
        <end position="443"/>
    </location>
</feature>
<keyword evidence="3" id="KW-0436">Ligase</keyword>
<dbReference type="RefSeq" id="WP_183595622.1">
    <property type="nucleotide sequence ID" value="NZ_JACHWR010000016.1"/>
</dbReference>
<comment type="caution">
    <text evidence="3">The sequence shown here is derived from an EMBL/GenBank/DDBJ whole genome shotgun (WGS) entry which is preliminary data.</text>
</comment>
<proteinExistence type="inferred from homology"/>
<dbReference type="PANTHER" id="PTHR11895:SF7">
    <property type="entry name" value="GLUTAMYL-TRNA(GLN) AMIDOTRANSFERASE SUBUNIT A, MITOCHONDRIAL"/>
    <property type="match status" value="1"/>
</dbReference>
<dbReference type="GO" id="GO:0050567">
    <property type="term" value="F:glutaminyl-tRNA synthase (glutamine-hydrolyzing) activity"/>
    <property type="evidence" value="ECO:0007669"/>
    <property type="project" value="UniProtKB-EC"/>
</dbReference>
<evidence type="ECO:0000313" key="3">
    <source>
        <dbReference type="EMBL" id="MBB3045659.1"/>
    </source>
</evidence>
<reference evidence="3 4" key="1">
    <citation type="submission" date="2020-08" db="EMBL/GenBank/DDBJ databases">
        <title>Sequencing the genomes of 1000 actinobacteria strains.</title>
        <authorList>
            <person name="Klenk H.-P."/>
        </authorList>
    </citation>
    <scope>NUCLEOTIDE SEQUENCE [LARGE SCALE GENOMIC DNA]</scope>
    <source>
        <strain evidence="3 4">DSM 105498</strain>
    </source>
</reference>
<dbReference type="InterPro" id="IPR000120">
    <property type="entry name" value="Amidase"/>
</dbReference>
<keyword evidence="3" id="KW-0808">Transferase</keyword>
<dbReference type="InterPro" id="IPR036928">
    <property type="entry name" value="AS_sf"/>
</dbReference>
<dbReference type="SUPFAM" id="SSF75304">
    <property type="entry name" value="Amidase signature (AS) enzymes"/>
    <property type="match status" value="1"/>
</dbReference>
<evidence type="ECO:0000313" key="4">
    <source>
        <dbReference type="Proteomes" id="UP000589626"/>
    </source>
</evidence>
<organism evidence="3 4">
    <name type="scientific">Nocardioides soli</name>
    <dbReference type="NCBI Taxonomy" id="1036020"/>
    <lineage>
        <taxon>Bacteria</taxon>
        <taxon>Bacillati</taxon>
        <taxon>Actinomycetota</taxon>
        <taxon>Actinomycetes</taxon>
        <taxon>Propionibacteriales</taxon>
        <taxon>Nocardioidaceae</taxon>
        <taxon>Nocardioides</taxon>
    </lineage>
</organism>
<dbReference type="PROSITE" id="PS00571">
    <property type="entry name" value="AMIDASES"/>
    <property type="match status" value="1"/>
</dbReference>
<dbReference type="Proteomes" id="UP000589626">
    <property type="component" value="Unassembled WGS sequence"/>
</dbReference>
<dbReference type="AlphaFoldDB" id="A0A7W4W2C8"/>
<comment type="similarity">
    <text evidence="1">Belongs to the amidase family.</text>
</comment>
<protein>
    <submittedName>
        <fullName evidence="3">Aspartyl-tRNA(Asn)/glutamyl-tRNA(Gln) amidotransferase subunit A</fullName>
        <ecNumber evidence="3">6.3.5.6</ecNumber>
        <ecNumber evidence="3">6.3.5.7</ecNumber>
    </submittedName>
</protein>
<dbReference type="EMBL" id="JACHWR010000016">
    <property type="protein sequence ID" value="MBB3045659.1"/>
    <property type="molecule type" value="Genomic_DNA"/>
</dbReference>
<keyword evidence="4" id="KW-1185">Reference proteome</keyword>
<dbReference type="Pfam" id="PF01425">
    <property type="entry name" value="Amidase"/>
    <property type="match status" value="1"/>
</dbReference>
<accession>A0A7W4W2C8</accession>
<dbReference type="EC" id="6.3.5.6" evidence="3"/>
<dbReference type="InterPro" id="IPR020556">
    <property type="entry name" value="Amidase_CS"/>
</dbReference>
<dbReference type="GO" id="GO:0050566">
    <property type="term" value="F:asparaginyl-tRNA synthase (glutamine-hydrolyzing) activity"/>
    <property type="evidence" value="ECO:0007669"/>
    <property type="project" value="UniProtKB-EC"/>
</dbReference>
<evidence type="ECO:0000256" key="1">
    <source>
        <dbReference type="ARBA" id="ARBA00009199"/>
    </source>
</evidence>
<evidence type="ECO:0000259" key="2">
    <source>
        <dbReference type="Pfam" id="PF01425"/>
    </source>
</evidence>